<evidence type="ECO:0000256" key="3">
    <source>
        <dbReference type="ARBA" id="ARBA00019052"/>
    </source>
</evidence>
<dbReference type="InterPro" id="IPR050140">
    <property type="entry name" value="SRY-related_HMG-box_TF-like"/>
</dbReference>
<keyword evidence="11 14" id="KW-0539">Nucleus</keyword>
<evidence type="ECO:0000256" key="7">
    <source>
        <dbReference type="ARBA" id="ARBA00023015"/>
    </source>
</evidence>
<proteinExistence type="evidence at transcript level"/>
<feature type="DNA-binding region" description="HMG box" evidence="14">
    <location>
        <begin position="34"/>
        <end position="102"/>
    </location>
</feature>
<keyword evidence="7" id="KW-0805">Transcription regulation</keyword>
<evidence type="ECO:0000256" key="12">
    <source>
        <dbReference type="ARBA" id="ARBA00032498"/>
    </source>
</evidence>
<keyword evidence="8 14" id="KW-0238">DNA-binding</keyword>
<dbReference type="SMART" id="SM00398">
    <property type="entry name" value="HMG"/>
    <property type="match status" value="1"/>
</dbReference>
<dbReference type="EMBL" id="KY273089">
    <property type="protein sequence ID" value="APW77290.1"/>
    <property type="molecule type" value="mRNA"/>
</dbReference>
<evidence type="ECO:0000256" key="8">
    <source>
        <dbReference type="ARBA" id="ARBA00023125"/>
    </source>
</evidence>
<evidence type="ECO:0000256" key="10">
    <source>
        <dbReference type="ARBA" id="ARBA00023163"/>
    </source>
</evidence>
<evidence type="ECO:0000256" key="1">
    <source>
        <dbReference type="ARBA" id="ARBA00004324"/>
    </source>
</evidence>
<evidence type="ECO:0000259" key="16">
    <source>
        <dbReference type="PROSITE" id="PS50118"/>
    </source>
</evidence>
<gene>
    <name evidence="17" type="primary">Sox25</name>
</gene>
<dbReference type="InterPro" id="IPR036910">
    <property type="entry name" value="HMG_box_dom_sf"/>
</dbReference>
<organism evidence="17">
    <name type="scientific">Hydractinia echinata</name>
    <name type="common">Snail fur</name>
    <name type="synonym">Hermit crab hydroid</name>
    <dbReference type="NCBI Taxonomy" id="3283270"/>
    <lineage>
        <taxon>Eukaryota</taxon>
        <taxon>Metazoa</taxon>
        <taxon>Cnidaria</taxon>
        <taxon>Anthozoa</taxon>
        <taxon>Octocorallia</taxon>
        <taxon>Malacalcyonacea</taxon>
        <taxon>Cladiellidae</taxon>
        <taxon>Klyxum</taxon>
    </lineage>
</organism>
<dbReference type="GO" id="GO:0007548">
    <property type="term" value="P:sex differentiation"/>
    <property type="evidence" value="ECO:0007669"/>
    <property type="project" value="UniProtKB-KW"/>
</dbReference>
<dbReference type="PANTHER" id="PTHR10270:SF161">
    <property type="entry name" value="SEX-DETERMINING REGION Y PROTEIN"/>
    <property type="match status" value="1"/>
</dbReference>
<dbReference type="Pfam" id="PF00505">
    <property type="entry name" value="HMG_box"/>
    <property type="match status" value="1"/>
</dbReference>
<evidence type="ECO:0000256" key="9">
    <source>
        <dbReference type="ARBA" id="ARBA00023159"/>
    </source>
</evidence>
<protein>
    <recommendedName>
        <fullName evidence="3">Sex-determining region Y protein</fullName>
    </recommendedName>
    <alternativeName>
        <fullName evidence="12">Testis-determining factor</fullName>
    </alternativeName>
</protein>
<dbReference type="PROSITE" id="PS50118">
    <property type="entry name" value="HMG_BOX_2"/>
    <property type="match status" value="1"/>
</dbReference>
<dbReference type="GO" id="GO:0016607">
    <property type="term" value="C:nuclear speck"/>
    <property type="evidence" value="ECO:0007669"/>
    <property type="project" value="UniProtKB-SubCell"/>
</dbReference>
<dbReference type="InterPro" id="IPR009071">
    <property type="entry name" value="HMG_box_dom"/>
</dbReference>
<keyword evidence="10" id="KW-0804">Transcription</keyword>
<dbReference type="FunFam" id="1.10.30.10:FF:000003">
    <property type="entry name" value="Putative transcription factor SOX-6"/>
    <property type="match status" value="1"/>
</dbReference>
<keyword evidence="5" id="KW-0112">Calmodulin-binding</keyword>
<dbReference type="GO" id="GO:0001228">
    <property type="term" value="F:DNA-binding transcription activator activity, RNA polymerase II-specific"/>
    <property type="evidence" value="ECO:0007669"/>
    <property type="project" value="TreeGrafter"/>
</dbReference>
<evidence type="ECO:0000256" key="4">
    <source>
        <dbReference type="ARBA" id="ARBA00022782"/>
    </source>
</evidence>
<dbReference type="GO" id="GO:0000978">
    <property type="term" value="F:RNA polymerase II cis-regulatory region sequence-specific DNA binding"/>
    <property type="evidence" value="ECO:0007669"/>
    <property type="project" value="TreeGrafter"/>
</dbReference>
<dbReference type="SUPFAM" id="SSF47095">
    <property type="entry name" value="HMG-box"/>
    <property type="match status" value="1"/>
</dbReference>
<dbReference type="Gene3D" id="1.10.30.10">
    <property type="entry name" value="High mobility group box domain"/>
    <property type="match status" value="1"/>
</dbReference>
<keyword evidence="4" id="KW-0221">Differentiation</keyword>
<evidence type="ECO:0000313" key="17">
    <source>
        <dbReference type="EMBL" id="APW77290.1"/>
    </source>
</evidence>
<keyword evidence="6" id="KW-0726">Sexual differentiation</keyword>
<dbReference type="PANTHER" id="PTHR10270">
    <property type="entry name" value="SOX TRANSCRIPTION FACTOR"/>
    <property type="match status" value="1"/>
</dbReference>
<evidence type="ECO:0000256" key="11">
    <source>
        <dbReference type="ARBA" id="ARBA00023242"/>
    </source>
</evidence>
<evidence type="ECO:0000256" key="2">
    <source>
        <dbReference type="ARBA" id="ARBA00005998"/>
    </source>
</evidence>
<dbReference type="CDD" id="cd22004">
    <property type="entry name" value="HMG-box_SOX"/>
    <property type="match status" value="1"/>
</dbReference>
<evidence type="ECO:0000256" key="13">
    <source>
        <dbReference type="ARBA" id="ARBA00045821"/>
    </source>
</evidence>
<comment type="function">
    <text evidence="13">Transcriptional regulator that controls a genetic switch in male development. It is necessary and sufficient for initiating male sex determination by directing the development of supporting cell precursors (pre-Sertoli cells) as Sertoli rather than granulosa cells. Involved in different aspects of gene regulation including promoter activation or repression. Binds to the DNA consensus sequence 5'-[AT]AACAA[AT]-3'. SRY HMG box recognizes DNA by partial intercalation in the minor groove and promotes DNA bending. Also involved in pre-mRNA splicing. In male adult brain involved in the maintenance of motor functions of dopaminergic neurons.</text>
</comment>
<reference evidence="17" key="1">
    <citation type="submission" date="2016-11" db="EMBL/GenBank/DDBJ databases">
        <title>An evolutionarily conserved SoxB-Hdac2 crosstalk regulates neurogenesis in a cnidarian.</title>
        <authorList>
            <person name="Flici H."/>
            <person name="Schnitzler C.E."/>
            <person name="Millane R.C."/>
            <person name="Govinden G."/>
            <person name="Houlihan A."/>
            <person name="Baxevanis A.D."/>
            <person name="Frank U."/>
        </authorList>
    </citation>
    <scope>NUCLEOTIDE SEQUENCE</scope>
</reference>
<name>A0A1P8L002_HYDEC</name>
<accession>A0A1P8L002</accession>
<evidence type="ECO:0000256" key="14">
    <source>
        <dbReference type="PROSITE-ProRule" id="PRU00267"/>
    </source>
</evidence>
<comment type="subcellular location">
    <subcellularLocation>
        <location evidence="1">Nucleus speckle</location>
    </subcellularLocation>
</comment>
<feature type="compositionally biased region" description="Basic and acidic residues" evidence="15">
    <location>
        <begin position="1"/>
        <end position="30"/>
    </location>
</feature>
<feature type="domain" description="HMG box" evidence="16">
    <location>
        <begin position="34"/>
        <end position="102"/>
    </location>
</feature>
<keyword evidence="9" id="KW-0010">Activator</keyword>
<evidence type="ECO:0000256" key="6">
    <source>
        <dbReference type="ARBA" id="ARBA00022928"/>
    </source>
</evidence>
<dbReference type="GO" id="GO:0030154">
    <property type="term" value="P:cell differentiation"/>
    <property type="evidence" value="ECO:0007669"/>
    <property type="project" value="UniProtKB-KW"/>
</dbReference>
<dbReference type="GO" id="GO:0005516">
    <property type="term" value="F:calmodulin binding"/>
    <property type="evidence" value="ECO:0007669"/>
    <property type="project" value="UniProtKB-KW"/>
</dbReference>
<feature type="region of interest" description="Disordered" evidence="15">
    <location>
        <begin position="1"/>
        <end position="31"/>
    </location>
</feature>
<evidence type="ECO:0000256" key="15">
    <source>
        <dbReference type="SAM" id="MobiDB-lite"/>
    </source>
</evidence>
<evidence type="ECO:0000256" key="5">
    <source>
        <dbReference type="ARBA" id="ARBA00022860"/>
    </source>
</evidence>
<comment type="similarity">
    <text evidence="2">Belongs to the SRY family.</text>
</comment>
<sequence>MEALHDVQLTEDKETLTMESNRKPKEERTHNTKVKRPMNAFMLWSKQKRREISRKDPSLHNAQISKLLGEEWKVLDVDAKLPYVEESQKLMMKHKKEHPDYRYKPRQNKLSKNMKTFSTYTPPVLIKGNMPYAPGHFPRYRPYDQHYLSRQDVCPVPGCYECIMYERSYERKYHYCKPFTYAPSMASNCQCNRPRVNTPEEKRSPKAFDVESLIKKTNCHVTKVENEVKRKT</sequence>
<dbReference type="AlphaFoldDB" id="A0A1P8L002"/>